<evidence type="ECO:0000256" key="3">
    <source>
        <dbReference type="ARBA" id="ARBA00023212"/>
    </source>
</evidence>
<feature type="non-terminal residue" evidence="6">
    <location>
        <position position="1"/>
    </location>
</feature>
<keyword evidence="5" id="KW-1185">Reference proteome</keyword>
<name>A0ABM1SU20_LIMPO</name>
<evidence type="ECO:0000256" key="1">
    <source>
        <dbReference type="ARBA" id="ARBA00004245"/>
    </source>
</evidence>
<dbReference type="GeneID" id="106463809"/>
<feature type="domain" description="Katanin p80 subunit C-terminal" evidence="4">
    <location>
        <begin position="137"/>
        <end position="295"/>
    </location>
</feature>
<keyword evidence="2" id="KW-0963">Cytoplasm</keyword>
<dbReference type="Pfam" id="PF13925">
    <property type="entry name" value="Katanin_con80"/>
    <property type="match status" value="1"/>
</dbReference>
<dbReference type="PANTHER" id="PTHR19845:SF0">
    <property type="entry name" value="KATANIN P80 WD40 REPEAT-CONTAINING SUBUNIT B1"/>
    <property type="match status" value="1"/>
</dbReference>
<dbReference type="PANTHER" id="PTHR19845">
    <property type="entry name" value="KATANIN P80 SUBUNIT"/>
    <property type="match status" value="1"/>
</dbReference>
<evidence type="ECO:0000313" key="6">
    <source>
        <dbReference type="RefSeq" id="XP_022247126.1"/>
    </source>
</evidence>
<evidence type="ECO:0000256" key="2">
    <source>
        <dbReference type="ARBA" id="ARBA00022490"/>
    </source>
</evidence>
<dbReference type="InterPro" id="IPR028021">
    <property type="entry name" value="Katanin_C-terminal"/>
</dbReference>
<evidence type="ECO:0000313" key="5">
    <source>
        <dbReference type="Proteomes" id="UP000694941"/>
    </source>
</evidence>
<keyword evidence="3" id="KW-0206">Cytoskeleton</keyword>
<evidence type="ECO:0000259" key="4">
    <source>
        <dbReference type="Pfam" id="PF13925"/>
    </source>
</evidence>
<accession>A0ABM1SU20</accession>
<organism evidence="5 6">
    <name type="scientific">Limulus polyphemus</name>
    <name type="common">Atlantic horseshoe crab</name>
    <dbReference type="NCBI Taxonomy" id="6850"/>
    <lineage>
        <taxon>Eukaryota</taxon>
        <taxon>Metazoa</taxon>
        <taxon>Ecdysozoa</taxon>
        <taxon>Arthropoda</taxon>
        <taxon>Chelicerata</taxon>
        <taxon>Merostomata</taxon>
        <taxon>Xiphosura</taxon>
        <taxon>Limulidae</taxon>
        <taxon>Limulus</taxon>
    </lineage>
</organism>
<comment type="subcellular location">
    <subcellularLocation>
        <location evidence="1">Cytoplasm</location>
        <location evidence="1">Cytoskeleton</location>
    </subcellularLocation>
</comment>
<proteinExistence type="predicted"/>
<dbReference type="Proteomes" id="UP000694941">
    <property type="component" value="Unplaced"/>
</dbReference>
<gene>
    <name evidence="6" type="primary">LOC106463809</name>
</gene>
<reference evidence="6" key="1">
    <citation type="submission" date="2025-08" db="UniProtKB">
        <authorList>
            <consortium name="RefSeq"/>
        </authorList>
    </citation>
    <scope>IDENTIFICATION</scope>
    <source>
        <tissue evidence="6">Muscle</tissue>
    </source>
</reference>
<protein>
    <submittedName>
        <fullName evidence="6">Katanin p80 WD40 repeat-containing subunit B1-like</fullName>
    </submittedName>
</protein>
<dbReference type="RefSeq" id="XP_022247126.1">
    <property type="nucleotide sequence ID" value="XM_022391418.1"/>
</dbReference>
<sequence length="299" mass="32864">IAGTISLTSVSVYIVDLKRVQPIASCMDEAAKHHISKQTAIVHSPSCLTNVIMDNAMELAPKCIGDIPSIGQYPNTGDKLASCHGKSIKDCLSLSAISCGKAVILKVHKRHLQNMLNAGGQVHPEMSEAEAMSSIIKGHQSMMTVLQHRCKNLHIVFAQWSSKDAKTALDTAVSMNDTSVIVDVLNVISLRPQLWTLDMCQVVLPTVYDLLQNRFETYMSAGCSCLKLILKNFASLINSNIAAPPGVGVDISREERYNKCVSCYHQLLSIRAFLLKRQTLSGKLGQSFRELQLLMQRLD</sequence>